<dbReference type="EMBL" id="JADGJH010005516">
    <property type="protein sequence ID" value="KAJ3080293.1"/>
    <property type="molecule type" value="Genomic_DNA"/>
</dbReference>
<evidence type="ECO:0000313" key="1">
    <source>
        <dbReference type="EMBL" id="KAJ3080293.1"/>
    </source>
</evidence>
<name>A0AAD5SLU2_9FUNG</name>
<sequence>MSAPMMGRNVFEAKLREFAEKSEADNPSKSAERITSFFSPSNGVYRDATFYPPVGPLELLNELNRNLTLDNAVCSAAIHAVVRTKVPFSIIPMLLERLEANGATVTPEILCFTAEAFAAARNLEGIEYVMRALRETNIKITRKDDCSFNSKTLKRERTEGQFREVWKRVWMASLTAASRVGNVEAVEIAMRGFYAVCSQKKSATMNKIAGINVDSIGSEDRSMIMRAIDKLLAAQARKRDHYGVKKILAIMRDQDAEPSTTTLRILYMKGLEEKVNEVMGNNWLMEVISKPKQ</sequence>
<accession>A0AAD5SLU2</accession>
<comment type="caution">
    <text evidence="1">The sequence shown here is derived from an EMBL/GenBank/DDBJ whole genome shotgun (WGS) entry which is preliminary data.</text>
</comment>
<reference evidence="1" key="1">
    <citation type="submission" date="2020-05" db="EMBL/GenBank/DDBJ databases">
        <title>Phylogenomic resolution of chytrid fungi.</title>
        <authorList>
            <person name="Stajich J.E."/>
            <person name="Amses K."/>
            <person name="Simmons R."/>
            <person name="Seto K."/>
            <person name="Myers J."/>
            <person name="Bonds A."/>
            <person name="Quandt C.A."/>
            <person name="Barry K."/>
            <person name="Liu P."/>
            <person name="Grigoriev I."/>
            <person name="Longcore J.E."/>
            <person name="James T.Y."/>
        </authorList>
    </citation>
    <scope>NUCLEOTIDE SEQUENCE</scope>
    <source>
        <strain evidence="1">JEL0513</strain>
    </source>
</reference>
<keyword evidence="2" id="KW-1185">Reference proteome</keyword>
<evidence type="ECO:0000313" key="2">
    <source>
        <dbReference type="Proteomes" id="UP001211907"/>
    </source>
</evidence>
<proteinExistence type="predicted"/>
<organism evidence="1 2">
    <name type="scientific">Physocladia obscura</name>
    <dbReference type="NCBI Taxonomy" id="109957"/>
    <lineage>
        <taxon>Eukaryota</taxon>
        <taxon>Fungi</taxon>
        <taxon>Fungi incertae sedis</taxon>
        <taxon>Chytridiomycota</taxon>
        <taxon>Chytridiomycota incertae sedis</taxon>
        <taxon>Chytridiomycetes</taxon>
        <taxon>Chytridiales</taxon>
        <taxon>Chytriomycetaceae</taxon>
        <taxon>Physocladia</taxon>
    </lineage>
</organism>
<dbReference type="AlphaFoldDB" id="A0AAD5SLU2"/>
<protein>
    <submittedName>
        <fullName evidence="1">Uncharacterized protein</fullName>
    </submittedName>
</protein>
<gene>
    <name evidence="1" type="ORF">HK100_010185</name>
</gene>
<dbReference type="Proteomes" id="UP001211907">
    <property type="component" value="Unassembled WGS sequence"/>
</dbReference>
<feature type="non-terminal residue" evidence="1">
    <location>
        <position position="293"/>
    </location>
</feature>